<comment type="cofactor">
    <cofactor evidence="1">
        <name>Zn(2+)</name>
        <dbReference type="ChEBI" id="CHEBI:29105"/>
    </cofactor>
</comment>
<keyword evidence="6" id="KW-0560">Oxidoreductase</keyword>
<evidence type="ECO:0000259" key="7">
    <source>
        <dbReference type="SMART" id="SM00829"/>
    </source>
</evidence>
<dbReference type="EMBL" id="LNCU01000024">
    <property type="protein sequence ID" value="KWV59914.1"/>
    <property type="molecule type" value="Genomic_DNA"/>
</dbReference>
<keyword evidence="4" id="KW-0479">Metal-binding</keyword>
<name>A0A120FRC6_9BRAD</name>
<dbReference type="NCBIfam" id="TIGR02822">
    <property type="entry name" value="adh_fam_2"/>
    <property type="match status" value="1"/>
</dbReference>
<protein>
    <recommendedName>
        <fullName evidence="3">alcohol dehydrogenase</fullName>
        <ecNumber evidence="3">1.1.1.1</ecNumber>
    </recommendedName>
</protein>
<dbReference type="EC" id="1.1.1.1" evidence="3"/>
<dbReference type="Gene3D" id="3.40.50.720">
    <property type="entry name" value="NAD(P)-binding Rossmann-like Domain"/>
    <property type="match status" value="1"/>
</dbReference>
<dbReference type="RefSeq" id="WP_066501196.1">
    <property type="nucleotide sequence ID" value="NZ_LNCU01000024.1"/>
</dbReference>
<evidence type="ECO:0000256" key="3">
    <source>
        <dbReference type="ARBA" id="ARBA00013190"/>
    </source>
</evidence>
<dbReference type="GO" id="GO:0004022">
    <property type="term" value="F:alcohol dehydrogenase (NAD+) activity"/>
    <property type="evidence" value="ECO:0007669"/>
    <property type="project" value="UniProtKB-EC"/>
</dbReference>
<dbReference type="PROSITE" id="PS00059">
    <property type="entry name" value="ADH_ZINC"/>
    <property type="match status" value="1"/>
</dbReference>
<feature type="domain" description="Enoyl reductase (ER)" evidence="7">
    <location>
        <begin position="8"/>
        <end position="325"/>
    </location>
</feature>
<dbReference type="InterPro" id="IPR013154">
    <property type="entry name" value="ADH-like_N"/>
</dbReference>
<dbReference type="Proteomes" id="UP000057737">
    <property type="component" value="Unassembled WGS sequence"/>
</dbReference>
<dbReference type="SMART" id="SM00829">
    <property type="entry name" value="PKS_ER"/>
    <property type="match status" value="1"/>
</dbReference>
<proteinExistence type="inferred from homology"/>
<dbReference type="InterPro" id="IPR002328">
    <property type="entry name" value="ADH_Zn_CS"/>
</dbReference>
<evidence type="ECO:0000256" key="2">
    <source>
        <dbReference type="ARBA" id="ARBA00008072"/>
    </source>
</evidence>
<dbReference type="GO" id="GO:0008270">
    <property type="term" value="F:zinc ion binding"/>
    <property type="evidence" value="ECO:0007669"/>
    <property type="project" value="InterPro"/>
</dbReference>
<gene>
    <name evidence="8" type="ORF">AS156_02865</name>
</gene>
<evidence type="ECO:0000256" key="1">
    <source>
        <dbReference type="ARBA" id="ARBA00001947"/>
    </source>
</evidence>
<organism evidence="8 9">
    <name type="scientific">Bradyrhizobium macuxiense</name>
    <dbReference type="NCBI Taxonomy" id="1755647"/>
    <lineage>
        <taxon>Bacteria</taxon>
        <taxon>Pseudomonadati</taxon>
        <taxon>Pseudomonadota</taxon>
        <taxon>Alphaproteobacteria</taxon>
        <taxon>Hyphomicrobiales</taxon>
        <taxon>Nitrobacteraceae</taxon>
        <taxon>Bradyrhizobium</taxon>
    </lineage>
</organism>
<dbReference type="PANTHER" id="PTHR42940:SF8">
    <property type="entry name" value="VACUOLAR PROTEIN SORTING-ASSOCIATED PROTEIN 11"/>
    <property type="match status" value="1"/>
</dbReference>
<dbReference type="OrthoDB" id="9806940at2"/>
<evidence type="ECO:0000256" key="4">
    <source>
        <dbReference type="ARBA" id="ARBA00022723"/>
    </source>
</evidence>
<dbReference type="AlphaFoldDB" id="A0A120FRC6"/>
<dbReference type="CDD" id="cd08298">
    <property type="entry name" value="CAD2"/>
    <property type="match status" value="1"/>
</dbReference>
<keyword evidence="5" id="KW-0862">Zinc</keyword>
<sequence length="327" mass="34994">MYAMVLAARDAPLVLQERPDPVPGPGEVRLRVSACGVCRTDLHVVDGELPDVSYPIIPGHEVVGRIDALGDGVTELPIGIRVGVPWLGRTCGVCPYCRAGQENLCDRPQFTGYTRDGGFATHLIADARYCFPLGERDDDVALAPLLCAGLIGWRSLVMAGEGRNIGIYGFGAAGHIVAQVARSQGRSVYAFTRKDDRDAQSLARSLGADWAGASEDKPPVELDAAIIYAPVGSLVPHALRAVRKGGRVVCAGIHMSDIPSFPYDILWGERQIVSVANLTRQDGIDFLGIRAGADIRTHTTVFPLERANEALAQLRDGRLVGAAVLRP</sequence>
<comment type="similarity">
    <text evidence="2">Belongs to the zinc-containing alcohol dehydrogenase family.</text>
</comment>
<evidence type="ECO:0000313" key="8">
    <source>
        <dbReference type="EMBL" id="KWV59914.1"/>
    </source>
</evidence>
<accession>A0A120FRC6</accession>
<dbReference type="InterPro" id="IPR011032">
    <property type="entry name" value="GroES-like_sf"/>
</dbReference>
<dbReference type="Gene3D" id="3.90.180.10">
    <property type="entry name" value="Medium-chain alcohol dehydrogenases, catalytic domain"/>
    <property type="match status" value="1"/>
</dbReference>
<dbReference type="Pfam" id="PF08240">
    <property type="entry name" value="ADH_N"/>
    <property type="match status" value="1"/>
</dbReference>
<dbReference type="PANTHER" id="PTHR42940">
    <property type="entry name" value="ALCOHOL DEHYDROGENASE 1-RELATED"/>
    <property type="match status" value="1"/>
</dbReference>
<evidence type="ECO:0000313" key="9">
    <source>
        <dbReference type="Proteomes" id="UP000057737"/>
    </source>
</evidence>
<evidence type="ECO:0000256" key="5">
    <source>
        <dbReference type="ARBA" id="ARBA00022833"/>
    </source>
</evidence>
<evidence type="ECO:0000256" key="6">
    <source>
        <dbReference type="ARBA" id="ARBA00023002"/>
    </source>
</evidence>
<reference evidence="8 9" key="1">
    <citation type="submission" date="2015-11" db="EMBL/GenBank/DDBJ databases">
        <title>Draft Genome Sequence of the Strain BR 10303 (Bradyrhizobium sp.) isolated from nodules of Centrolobium paraense.</title>
        <authorList>
            <person name="Zelli J.E."/>
            <person name="Simoes-Araujo J.L."/>
            <person name="Barauna A.C."/>
            <person name="Silva K."/>
        </authorList>
    </citation>
    <scope>NUCLEOTIDE SEQUENCE [LARGE SCALE GENOMIC DNA]</scope>
    <source>
        <strain evidence="8 9">BR 10303</strain>
    </source>
</reference>
<comment type="caution">
    <text evidence="8">The sequence shown here is derived from an EMBL/GenBank/DDBJ whole genome shotgun (WGS) entry which is preliminary data.</text>
</comment>
<dbReference type="InterPro" id="IPR014187">
    <property type="entry name" value="ADH_Zn_typ-2"/>
</dbReference>
<keyword evidence="9" id="KW-1185">Reference proteome</keyword>
<dbReference type="InterPro" id="IPR020843">
    <property type="entry name" value="ER"/>
</dbReference>
<dbReference type="SUPFAM" id="SSF51735">
    <property type="entry name" value="NAD(P)-binding Rossmann-fold domains"/>
    <property type="match status" value="1"/>
</dbReference>
<dbReference type="SUPFAM" id="SSF50129">
    <property type="entry name" value="GroES-like"/>
    <property type="match status" value="1"/>
</dbReference>
<dbReference type="InterPro" id="IPR036291">
    <property type="entry name" value="NAD(P)-bd_dom_sf"/>
</dbReference>
<dbReference type="GO" id="GO:0005737">
    <property type="term" value="C:cytoplasm"/>
    <property type="evidence" value="ECO:0007669"/>
    <property type="project" value="TreeGrafter"/>
</dbReference>